<dbReference type="OrthoDB" id="6076157at2759"/>
<feature type="compositionally biased region" description="Polar residues" evidence="7">
    <location>
        <begin position="9"/>
        <end position="20"/>
    </location>
</feature>
<dbReference type="EMBL" id="CAHIKZ030005557">
    <property type="protein sequence ID" value="CAE1329674.1"/>
    <property type="molecule type" value="Genomic_DNA"/>
</dbReference>
<comment type="subcellular location">
    <subcellularLocation>
        <location evidence="1">Nucleus</location>
    </subcellularLocation>
</comment>
<evidence type="ECO:0000256" key="7">
    <source>
        <dbReference type="SAM" id="MobiDB-lite"/>
    </source>
</evidence>
<dbReference type="PANTHER" id="PTHR45776:SF2">
    <property type="entry name" value="MIP04163P"/>
    <property type="match status" value="1"/>
</dbReference>
<keyword evidence="11" id="KW-1185">Reference proteome</keyword>
<keyword evidence="3" id="KW-0805">Transcription regulation</keyword>
<keyword evidence="6" id="KW-0539">Nucleus</keyword>
<dbReference type="PROSITE" id="PS50888">
    <property type="entry name" value="BHLH"/>
    <property type="match status" value="1"/>
</dbReference>
<reference evidence="10" key="1">
    <citation type="submission" date="2021-01" db="EMBL/GenBank/DDBJ databases">
        <authorList>
            <person name="Li R."/>
            <person name="Bekaert M."/>
        </authorList>
    </citation>
    <scope>NUCLEOTIDE SEQUENCE</scope>
    <source>
        <strain evidence="10">Farmed</strain>
    </source>
</reference>
<evidence type="ECO:0000256" key="1">
    <source>
        <dbReference type="ARBA" id="ARBA00004123"/>
    </source>
</evidence>
<dbReference type="SUPFAM" id="SSF47459">
    <property type="entry name" value="HLH, helix-loop-helix DNA-binding domain"/>
    <property type="match status" value="1"/>
</dbReference>
<dbReference type="InterPro" id="IPR036638">
    <property type="entry name" value="HLH_DNA-bd_sf"/>
</dbReference>
<name>A0A812ERM1_ACAPH</name>
<keyword evidence="8" id="KW-0812">Transmembrane</keyword>
<accession>A0A812ERM1</accession>
<dbReference type="Pfam" id="PF00010">
    <property type="entry name" value="HLH"/>
    <property type="match status" value="1"/>
</dbReference>
<protein>
    <submittedName>
        <fullName evidence="10">MITF</fullName>
    </submittedName>
</protein>
<keyword evidence="4" id="KW-0238">DNA-binding</keyword>
<gene>
    <name evidence="10" type="ORF">SPHA_79093</name>
</gene>
<sequence>MPNMVAVQGGSNSNDHTDVLHTSSAPLTEADSPLQLPLTNPPPAEMDNIFPEGISLESVDATIDNDLNLIEPTLTQLSTTETSNIVSTGDDMDGSFLDFNNTFNTMPNDGVFDKLPQTGVLNLYDQRTDKNKTPNSIPNAFRIKSTEPPQFLTEEEAKQWAKDRQKKDNHNLIERRRRFNINDRIKELGTLLPRCNDPDTRQNKGSILKNSVDYIRKLKKDQDKMHNLEDKNRLSETTNRKLLLRVQHLEMLCKTHGISTGLPDDSSSLAIFTEDMTPSTVKPEQDLLLDHSQHGFSSVSSSAMDDDNFFSTSSFFFFFFLPFLSLSLSLSLSLTFFSLSLFPLPLFSLASTILPQHLDTIE</sequence>
<evidence type="ECO:0000256" key="3">
    <source>
        <dbReference type="ARBA" id="ARBA00023015"/>
    </source>
</evidence>
<dbReference type="InterPro" id="IPR011598">
    <property type="entry name" value="bHLH_dom"/>
</dbReference>
<evidence type="ECO:0000259" key="9">
    <source>
        <dbReference type="PROSITE" id="PS50888"/>
    </source>
</evidence>
<comment type="similarity">
    <text evidence="2">Belongs to the MiT/TFE family.</text>
</comment>
<dbReference type="GO" id="GO:0046983">
    <property type="term" value="F:protein dimerization activity"/>
    <property type="evidence" value="ECO:0007669"/>
    <property type="project" value="InterPro"/>
</dbReference>
<keyword evidence="8" id="KW-1133">Transmembrane helix</keyword>
<evidence type="ECO:0000256" key="8">
    <source>
        <dbReference type="SAM" id="Phobius"/>
    </source>
</evidence>
<evidence type="ECO:0000256" key="5">
    <source>
        <dbReference type="ARBA" id="ARBA00023163"/>
    </source>
</evidence>
<keyword evidence="5" id="KW-0804">Transcription</keyword>
<evidence type="ECO:0000313" key="10">
    <source>
        <dbReference type="EMBL" id="CAE1329674.1"/>
    </source>
</evidence>
<dbReference type="GO" id="GO:0005634">
    <property type="term" value="C:nucleus"/>
    <property type="evidence" value="ECO:0007669"/>
    <property type="project" value="UniProtKB-SubCell"/>
</dbReference>
<dbReference type="AlphaFoldDB" id="A0A812ERM1"/>
<dbReference type="GO" id="GO:0000978">
    <property type="term" value="F:RNA polymerase II cis-regulatory region sequence-specific DNA binding"/>
    <property type="evidence" value="ECO:0007669"/>
    <property type="project" value="TreeGrafter"/>
</dbReference>
<evidence type="ECO:0000313" key="11">
    <source>
        <dbReference type="Proteomes" id="UP000597762"/>
    </source>
</evidence>
<feature type="domain" description="BHLH" evidence="9">
    <location>
        <begin position="165"/>
        <end position="218"/>
    </location>
</feature>
<keyword evidence="8" id="KW-0472">Membrane</keyword>
<dbReference type="Gene3D" id="4.10.280.10">
    <property type="entry name" value="Helix-loop-helix DNA-binding domain"/>
    <property type="match status" value="1"/>
</dbReference>
<comment type="caution">
    <text evidence="10">The sequence shown here is derived from an EMBL/GenBank/DDBJ whole genome shotgun (WGS) entry which is preliminary data.</text>
</comment>
<feature type="transmembrane region" description="Helical" evidence="8">
    <location>
        <begin position="315"/>
        <end position="342"/>
    </location>
</feature>
<evidence type="ECO:0000256" key="4">
    <source>
        <dbReference type="ARBA" id="ARBA00023125"/>
    </source>
</evidence>
<organism evidence="10 11">
    <name type="scientific">Acanthosepion pharaonis</name>
    <name type="common">Pharaoh cuttlefish</name>
    <name type="synonym">Sepia pharaonis</name>
    <dbReference type="NCBI Taxonomy" id="158019"/>
    <lineage>
        <taxon>Eukaryota</taxon>
        <taxon>Metazoa</taxon>
        <taxon>Spiralia</taxon>
        <taxon>Lophotrochozoa</taxon>
        <taxon>Mollusca</taxon>
        <taxon>Cephalopoda</taxon>
        <taxon>Coleoidea</taxon>
        <taxon>Decapodiformes</taxon>
        <taxon>Sepiida</taxon>
        <taxon>Sepiina</taxon>
        <taxon>Sepiidae</taxon>
        <taxon>Acanthosepion</taxon>
    </lineage>
</organism>
<proteinExistence type="inferred from homology"/>
<dbReference type="GO" id="GO:0000981">
    <property type="term" value="F:DNA-binding transcription factor activity, RNA polymerase II-specific"/>
    <property type="evidence" value="ECO:0007669"/>
    <property type="project" value="TreeGrafter"/>
</dbReference>
<evidence type="ECO:0000256" key="6">
    <source>
        <dbReference type="ARBA" id="ARBA00023242"/>
    </source>
</evidence>
<dbReference type="PANTHER" id="PTHR45776">
    <property type="entry name" value="MIP04163P"/>
    <property type="match status" value="1"/>
</dbReference>
<evidence type="ECO:0000256" key="2">
    <source>
        <dbReference type="ARBA" id="ARBA00008289"/>
    </source>
</evidence>
<feature type="region of interest" description="Disordered" evidence="7">
    <location>
        <begin position="1"/>
        <end position="20"/>
    </location>
</feature>
<dbReference type="SMART" id="SM00353">
    <property type="entry name" value="HLH"/>
    <property type="match status" value="1"/>
</dbReference>
<dbReference type="Proteomes" id="UP000597762">
    <property type="component" value="Unassembled WGS sequence"/>
</dbReference>